<evidence type="ECO:0000313" key="3">
    <source>
        <dbReference type="Proteomes" id="UP001582793"/>
    </source>
</evidence>
<reference evidence="2 3" key="1">
    <citation type="submission" date="2024-04" db="EMBL/GenBank/DDBJ databases">
        <title>Polymorphospora sp. isolated from Baiyangdian Lake in Xiong'an New Area.</title>
        <authorList>
            <person name="Zhang X."/>
            <person name="Liu J."/>
        </authorList>
    </citation>
    <scope>NUCLEOTIDE SEQUENCE [LARGE SCALE GENOMIC DNA]</scope>
    <source>
        <strain evidence="2 3">2-325</strain>
    </source>
</reference>
<dbReference type="GO" id="GO:0016787">
    <property type="term" value="F:hydrolase activity"/>
    <property type="evidence" value="ECO:0007669"/>
    <property type="project" value="UniProtKB-KW"/>
</dbReference>
<dbReference type="Proteomes" id="UP001582793">
    <property type="component" value="Unassembled WGS sequence"/>
</dbReference>
<dbReference type="InterPro" id="IPR000871">
    <property type="entry name" value="Beta-lactam_class-A"/>
</dbReference>
<dbReference type="InterPro" id="IPR045155">
    <property type="entry name" value="Beta-lactam_cat"/>
</dbReference>
<dbReference type="PANTHER" id="PTHR35333">
    <property type="entry name" value="BETA-LACTAMASE"/>
    <property type="match status" value="1"/>
</dbReference>
<evidence type="ECO:0000313" key="2">
    <source>
        <dbReference type="EMBL" id="MFB6397297.1"/>
    </source>
</evidence>
<dbReference type="RefSeq" id="WP_375736432.1">
    <property type="nucleotide sequence ID" value="NZ_JBCGDC010000134.1"/>
</dbReference>
<dbReference type="Pfam" id="PF13354">
    <property type="entry name" value="Beta-lactamase2"/>
    <property type="match status" value="1"/>
</dbReference>
<organism evidence="2 3">
    <name type="scientific">Polymorphospora lycopeni</name>
    <dbReference type="NCBI Taxonomy" id="3140240"/>
    <lineage>
        <taxon>Bacteria</taxon>
        <taxon>Bacillati</taxon>
        <taxon>Actinomycetota</taxon>
        <taxon>Actinomycetes</taxon>
        <taxon>Micromonosporales</taxon>
        <taxon>Micromonosporaceae</taxon>
        <taxon>Polymorphospora</taxon>
    </lineage>
</organism>
<name>A0ABV5CZ62_9ACTN</name>
<accession>A0ABV5CZ62</accession>
<keyword evidence="2" id="KW-0378">Hydrolase</keyword>
<dbReference type="InterPro" id="IPR012338">
    <property type="entry name" value="Beta-lactam/transpept-like"/>
</dbReference>
<comment type="caution">
    <text evidence="2">The sequence shown here is derived from an EMBL/GenBank/DDBJ whole genome shotgun (WGS) entry which is preliminary data.</text>
</comment>
<gene>
    <name evidence="2" type="ORF">AAFH96_30000</name>
</gene>
<keyword evidence="3" id="KW-1185">Reference proteome</keyword>
<feature type="domain" description="Beta-lactamase class A catalytic" evidence="1">
    <location>
        <begin position="19"/>
        <end position="250"/>
    </location>
</feature>
<protein>
    <submittedName>
        <fullName evidence="2">Serine hydrolase</fullName>
    </submittedName>
</protein>
<dbReference type="SUPFAM" id="SSF56601">
    <property type="entry name" value="beta-lactamase/transpeptidase-like"/>
    <property type="match status" value="1"/>
</dbReference>
<dbReference type="EMBL" id="JBCGDC010000134">
    <property type="protein sequence ID" value="MFB6397297.1"/>
    <property type="molecule type" value="Genomic_DNA"/>
</dbReference>
<dbReference type="PANTHER" id="PTHR35333:SF3">
    <property type="entry name" value="BETA-LACTAMASE-TYPE TRANSPEPTIDASE FOLD CONTAINING PROTEIN"/>
    <property type="match status" value="1"/>
</dbReference>
<sequence length="285" mass="30032">MIPHDLDQRLAATPGTVSAYVGRLDTPPAYTRQPDDTHYAASTMKIAVLAALHRATEAGTVDPDRPVAVRNEFDSAHPGAPRFGCAPDYDNDPVVWAHLDGTASLRWLARRMIVRSSNLATNIVLAHVGLPGLADVWRLAGAHHSVTERGIEDYAARDTGLTNLVTAADLAALLATIAAGATRPGPLAAPEHCAQMLEVLRAQEHRDCLPAGLPPGTPIAHKSGWITGVRHDAGVVLPADAPPYSVVVCTTADPAADGFDRATHDAAARRLIADLSAAAWQGRHG</sequence>
<evidence type="ECO:0000259" key="1">
    <source>
        <dbReference type="Pfam" id="PF13354"/>
    </source>
</evidence>
<proteinExistence type="predicted"/>
<dbReference type="Gene3D" id="3.40.710.10">
    <property type="entry name" value="DD-peptidase/beta-lactamase superfamily"/>
    <property type="match status" value="1"/>
</dbReference>